<reference evidence="1 2" key="1">
    <citation type="journal article" date="2022" name="Hortic Res">
        <title>A haplotype resolved chromosomal level avocado genome allows analysis of novel avocado genes.</title>
        <authorList>
            <person name="Nath O."/>
            <person name="Fletcher S.J."/>
            <person name="Hayward A."/>
            <person name="Shaw L.M."/>
            <person name="Masouleh A.K."/>
            <person name="Furtado A."/>
            <person name="Henry R.J."/>
            <person name="Mitter N."/>
        </authorList>
    </citation>
    <scope>NUCLEOTIDE SEQUENCE [LARGE SCALE GENOMIC DNA]</scope>
    <source>
        <strain evidence="2">cv. Hass</strain>
    </source>
</reference>
<sequence>MGSLTAEGTDTVKQSKLQRLTKEFETIVMEEDETFDQFYAKLNDIVNSVFNLGDEIPENKIVKKILSLYLRGYGHYVNECANKKNGTKKKALNTTWDKESSEEEKEPLVDIFETVNGKFVAFMVKSLSDNDIDEDYDDEMLDQEKDYEELYHTTYADCVRMTKYGNKITIKFKAAQEENSARKIELE</sequence>
<dbReference type="EMBL" id="CM056811">
    <property type="protein sequence ID" value="KAJ8636826.1"/>
    <property type="molecule type" value="Genomic_DNA"/>
</dbReference>
<name>A0ACC2LTX2_PERAE</name>
<evidence type="ECO:0000313" key="1">
    <source>
        <dbReference type="EMBL" id="KAJ8636826.1"/>
    </source>
</evidence>
<gene>
    <name evidence="1" type="ORF">MRB53_011093</name>
</gene>
<accession>A0ACC2LTX2</accession>
<protein>
    <submittedName>
        <fullName evidence="1">Uncharacterized protein</fullName>
    </submittedName>
</protein>
<proteinExistence type="predicted"/>
<evidence type="ECO:0000313" key="2">
    <source>
        <dbReference type="Proteomes" id="UP001234297"/>
    </source>
</evidence>
<organism evidence="1 2">
    <name type="scientific">Persea americana</name>
    <name type="common">Avocado</name>
    <dbReference type="NCBI Taxonomy" id="3435"/>
    <lineage>
        <taxon>Eukaryota</taxon>
        <taxon>Viridiplantae</taxon>
        <taxon>Streptophyta</taxon>
        <taxon>Embryophyta</taxon>
        <taxon>Tracheophyta</taxon>
        <taxon>Spermatophyta</taxon>
        <taxon>Magnoliopsida</taxon>
        <taxon>Magnoliidae</taxon>
        <taxon>Laurales</taxon>
        <taxon>Lauraceae</taxon>
        <taxon>Persea</taxon>
    </lineage>
</organism>
<comment type="caution">
    <text evidence="1">The sequence shown here is derived from an EMBL/GenBank/DDBJ whole genome shotgun (WGS) entry which is preliminary data.</text>
</comment>
<dbReference type="Proteomes" id="UP001234297">
    <property type="component" value="Chromosome 3"/>
</dbReference>
<keyword evidence="2" id="KW-1185">Reference proteome</keyword>